<dbReference type="AlphaFoldDB" id="A0A3N0AUY5"/>
<reference evidence="5 6" key="1">
    <citation type="journal article" date="2019" name="Microbiol. Resour. Announc.">
        <title>Draft Genome Sequences of Type Strains of Gordonibacter faecihominis, Paraeggerthella hongkongensis, Parvibacter caecicola,Slackia equolifaciens, Slackia faecicanis, and Slackia isoflavoniconvertens.</title>
        <authorList>
            <person name="Danylec N."/>
            <person name="Stoll D.A."/>
            <person name="Dotsch A."/>
            <person name="Huch M."/>
        </authorList>
    </citation>
    <scope>NUCLEOTIDE SEQUENCE [LARGE SCALE GENOMIC DNA]</scope>
    <source>
        <strain evidence="5 6">DSM 18785</strain>
    </source>
</reference>
<feature type="domain" description="Amine oxidase" evidence="4">
    <location>
        <begin position="23"/>
        <end position="517"/>
    </location>
</feature>
<evidence type="ECO:0000256" key="2">
    <source>
        <dbReference type="ARBA" id="ARBA00038825"/>
    </source>
</evidence>
<dbReference type="SUPFAM" id="SSF51905">
    <property type="entry name" value="FAD/NAD(P)-binding domain"/>
    <property type="match status" value="1"/>
</dbReference>
<comment type="subunit">
    <text evidence="2">Interacts with COX5B; this interaction may contribute to localize PYROXD2 to the inner face of the inner mitochondrial membrane.</text>
</comment>
<evidence type="ECO:0000313" key="6">
    <source>
        <dbReference type="Proteomes" id="UP000278327"/>
    </source>
</evidence>
<accession>A0A3N0AUY5</accession>
<keyword evidence="6" id="KW-1185">Reference proteome</keyword>
<evidence type="ECO:0000256" key="1">
    <source>
        <dbReference type="ARBA" id="ARBA00037217"/>
    </source>
</evidence>
<protein>
    <recommendedName>
        <fullName evidence="3">Pyridine nucleotide-disulfide oxidoreductase domain-containing protein 2</fullName>
    </recommendedName>
</protein>
<sequence length="541" mass="59000">MKGADGMATETYDAVIIGSGHNGLIVGNYLAMAGLSVCVLEAKNVIGGCTATVECTLPGFKHDIGSVALGAIQSNPVYADDELGIREKYGFEFIDTKKNGATLYPDGTGVLEDGDLAHELEQIAAYSPEDAQAYGRFIQEKARLLPLISTGMSTCPPPMGLFVNQLNSTPEGRDLFKSMSMTALQMAQQWFKHPKTISHVLKISTEVMVTPEDAGSAMWMMFVAVGNAFRSGSLPKGGSIALPNALAAALKDRGGKIVLNKKVTKINVENGRAVSVETEDGDVYVGTKAIISNVDARRVFLEMVDGYELDPKFKRDLEQIVPAPMSGVMQAVAIDDAPHYKAGPEFDDAVVVEPIPENFQDLLDGYRAMVEGRLPEKRSLCPESLVPSLFDPQRAPEGKHVLYLWQLAPSGVGEEGMGWWKNHPEEVERFARDIREHFFSYTTNLSEDNVMAYKVFTPDFYSEWNENIIDGNITGPGAYLFQSYAYRPLPEIGQFRTMIDGLYLTGMGTHPGGAVTGGGRGTAQVVLEDLDIDWDDTLDNK</sequence>
<dbReference type="InterPro" id="IPR036188">
    <property type="entry name" value="FAD/NAD-bd_sf"/>
</dbReference>
<name>A0A3N0AUY5_9ACTN</name>
<dbReference type="GO" id="GO:0016491">
    <property type="term" value="F:oxidoreductase activity"/>
    <property type="evidence" value="ECO:0007669"/>
    <property type="project" value="InterPro"/>
</dbReference>
<dbReference type="EMBL" id="QICA01000008">
    <property type="protein sequence ID" value="RNL38146.1"/>
    <property type="molecule type" value="Genomic_DNA"/>
</dbReference>
<comment type="caution">
    <text evidence="5">The sequence shown here is derived from an EMBL/GenBank/DDBJ whole genome shotgun (WGS) entry which is preliminary data.</text>
</comment>
<organism evidence="5 6">
    <name type="scientific">Adlercreutzia equolifaciens subsp. celatus DSM 18785</name>
    <dbReference type="NCBI Taxonomy" id="1121021"/>
    <lineage>
        <taxon>Bacteria</taxon>
        <taxon>Bacillati</taxon>
        <taxon>Actinomycetota</taxon>
        <taxon>Coriobacteriia</taxon>
        <taxon>Eggerthellales</taxon>
        <taxon>Eggerthellaceae</taxon>
        <taxon>Adlercreutzia</taxon>
    </lineage>
</organism>
<dbReference type="PANTHER" id="PTHR10668">
    <property type="entry name" value="PHYTOENE DEHYDROGENASE"/>
    <property type="match status" value="1"/>
</dbReference>
<dbReference type="Pfam" id="PF01593">
    <property type="entry name" value="Amino_oxidase"/>
    <property type="match status" value="1"/>
</dbReference>
<evidence type="ECO:0000313" key="5">
    <source>
        <dbReference type="EMBL" id="RNL38146.1"/>
    </source>
</evidence>
<dbReference type="PANTHER" id="PTHR10668:SF103">
    <property type="entry name" value="PYRIDINE NUCLEOTIDE-DISULFIDE OXIDOREDUCTASE DOMAIN-CONTAINING PROTEIN 2"/>
    <property type="match status" value="1"/>
</dbReference>
<comment type="function">
    <text evidence="1">Probable oxidoreductase that may play a role as regulator of mitochondrial function.</text>
</comment>
<evidence type="ECO:0000256" key="3">
    <source>
        <dbReference type="ARBA" id="ARBA00040298"/>
    </source>
</evidence>
<proteinExistence type="predicted"/>
<dbReference type="Proteomes" id="UP000278327">
    <property type="component" value="Unassembled WGS sequence"/>
</dbReference>
<dbReference type="InterPro" id="IPR002937">
    <property type="entry name" value="Amino_oxidase"/>
</dbReference>
<dbReference type="Gene3D" id="3.50.50.60">
    <property type="entry name" value="FAD/NAD(P)-binding domain"/>
    <property type="match status" value="2"/>
</dbReference>
<gene>
    <name evidence="5" type="ORF">DMP10_05890</name>
</gene>
<evidence type="ECO:0000259" key="4">
    <source>
        <dbReference type="Pfam" id="PF01593"/>
    </source>
</evidence>